<dbReference type="Gene3D" id="3.90.226.10">
    <property type="entry name" value="2-enoyl-CoA Hydratase, Chain A, domain 1"/>
    <property type="match status" value="1"/>
</dbReference>
<sequence>MHDATQAACVDYPRAGITRLTLARGVQMNTLTWDMLDALMNAFQQLRRDPPRALILTGEGRAFCGGAHLKYFTDPASDLAGNPARARDPYVRRILEVFNALQHLPCPTIAAINGHALGGGMELAIACDFRLMSRASRMGQPEVRLGLTPGGNGIQQLVRLIGRPRALDLLLSGDSIDAETALDYGLISSAHEPEALEQAALTFAARFLLCGPEAVAITKRAVLRAEDAAHAEADEIALDAVFDAFSTEESREGVRAFVEKRRPSFAVSGDEA</sequence>
<keyword evidence="2" id="KW-0456">Lyase</keyword>
<comment type="similarity">
    <text evidence="1 3">Belongs to the enoyl-CoA hydratase/isomerase family.</text>
</comment>
<dbReference type="Gene3D" id="1.10.12.10">
    <property type="entry name" value="Lyase 2-enoyl-coa Hydratase, Chain A, domain 2"/>
    <property type="match status" value="1"/>
</dbReference>
<reference evidence="5" key="1">
    <citation type="journal article" date="2019" name="Int. J. Syst. Evol. Microbiol.">
        <title>The Global Catalogue of Microorganisms (GCM) 10K type strain sequencing project: providing services to taxonomists for standard genome sequencing and annotation.</title>
        <authorList>
            <consortium name="The Broad Institute Genomics Platform"/>
            <consortium name="The Broad Institute Genome Sequencing Center for Infectious Disease"/>
            <person name="Wu L."/>
            <person name="Ma J."/>
        </authorList>
    </citation>
    <scope>NUCLEOTIDE SEQUENCE [LARGE SCALE GENOMIC DNA]</scope>
    <source>
        <strain evidence="5">CGMCC 4.7283</strain>
    </source>
</reference>
<keyword evidence="5" id="KW-1185">Reference proteome</keyword>
<dbReference type="EMBL" id="JBHSGI010000009">
    <property type="protein sequence ID" value="MFC4669261.1"/>
    <property type="molecule type" value="Genomic_DNA"/>
</dbReference>
<name>A0ABV9KI02_9RHOB</name>
<gene>
    <name evidence="4" type="ORF">ACFO5X_11900</name>
</gene>
<dbReference type="Proteomes" id="UP001595973">
    <property type="component" value="Unassembled WGS sequence"/>
</dbReference>
<dbReference type="InterPro" id="IPR029045">
    <property type="entry name" value="ClpP/crotonase-like_dom_sf"/>
</dbReference>
<accession>A0ABV9KI02</accession>
<dbReference type="InterPro" id="IPR018376">
    <property type="entry name" value="Enoyl-CoA_hyd/isom_CS"/>
</dbReference>
<dbReference type="SUPFAM" id="SSF52096">
    <property type="entry name" value="ClpP/crotonase"/>
    <property type="match status" value="1"/>
</dbReference>
<dbReference type="CDD" id="cd06558">
    <property type="entry name" value="crotonase-like"/>
    <property type="match status" value="1"/>
</dbReference>
<dbReference type="PANTHER" id="PTHR11941">
    <property type="entry name" value="ENOYL-COA HYDRATASE-RELATED"/>
    <property type="match status" value="1"/>
</dbReference>
<evidence type="ECO:0000256" key="3">
    <source>
        <dbReference type="RuleBase" id="RU003707"/>
    </source>
</evidence>
<evidence type="ECO:0000313" key="4">
    <source>
        <dbReference type="EMBL" id="MFC4669261.1"/>
    </source>
</evidence>
<evidence type="ECO:0000313" key="5">
    <source>
        <dbReference type="Proteomes" id="UP001595973"/>
    </source>
</evidence>
<dbReference type="InterPro" id="IPR001753">
    <property type="entry name" value="Enoyl-CoA_hydra/iso"/>
</dbReference>
<protein>
    <submittedName>
        <fullName evidence="4">Enoyl-CoA hydratase/isomerase family protein</fullName>
    </submittedName>
</protein>
<comment type="caution">
    <text evidence="4">The sequence shown here is derived from an EMBL/GenBank/DDBJ whole genome shotgun (WGS) entry which is preliminary data.</text>
</comment>
<dbReference type="RefSeq" id="WP_380717673.1">
    <property type="nucleotide sequence ID" value="NZ_JBHSGI010000009.1"/>
</dbReference>
<evidence type="ECO:0000256" key="1">
    <source>
        <dbReference type="ARBA" id="ARBA00005254"/>
    </source>
</evidence>
<dbReference type="PROSITE" id="PS00166">
    <property type="entry name" value="ENOYL_COA_HYDRATASE"/>
    <property type="match status" value="1"/>
</dbReference>
<dbReference type="Pfam" id="PF00378">
    <property type="entry name" value="ECH_1"/>
    <property type="match status" value="1"/>
</dbReference>
<dbReference type="InterPro" id="IPR014748">
    <property type="entry name" value="Enoyl-CoA_hydra_C"/>
</dbReference>
<evidence type="ECO:0000256" key="2">
    <source>
        <dbReference type="ARBA" id="ARBA00023239"/>
    </source>
</evidence>
<dbReference type="PANTHER" id="PTHR11941:SF130">
    <property type="entry name" value="ENOYL-COA HYDRATASE ECHA12-RELATED"/>
    <property type="match status" value="1"/>
</dbReference>
<proteinExistence type="inferred from homology"/>
<organism evidence="4 5">
    <name type="scientific">Seohaeicola nanhaiensis</name>
    <dbReference type="NCBI Taxonomy" id="1387282"/>
    <lineage>
        <taxon>Bacteria</taxon>
        <taxon>Pseudomonadati</taxon>
        <taxon>Pseudomonadota</taxon>
        <taxon>Alphaproteobacteria</taxon>
        <taxon>Rhodobacterales</taxon>
        <taxon>Roseobacteraceae</taxon>
        <taxon>Seohaeicola</taxon>
    </lineage>
</organism>